<feature type="domain" description="Methyltransferase type 11" evidence="3">
    <location>
        <begin position="61"/>
        <end position="151"/>
    </location>
</feature>
<organism evidence="4 5">
    <name type="scientific">Giardia muris</name>
    <dbReference type="NCBI Taxonomy" id="5742"/>
    <lineage>
        <taxon>Eukaryota</taxon>
        <taxon>Metamonada</taxon>
        <taxon>Diplomonadida</taxon>
        <taxon>Hexamitidae</taxon>
        <taxon>Giardiinae</taxon>
        <taxon>Giardia</taxon>
    </lineage>
</organism>
<accession>A0A4Z1SZB8</accession>
<proteinExistence type="predicted"/>
<dbReference type="Proteomes" id="UP000315496">
    <property type="component" value="Chromosome 4"/>
</dbReference>
<dbReference type="GO" id="GO:0106335">
    <property type="term" value="F:tRNA (5-carboxymethyluridine(34)-5-O)-methyltransferase activity"/>
    <property type="evidence" value="ECO:0007669"/>
    <property type="project" value="TreeGrafter"/>
</dbReference>
<dbReference type="GO" id="GO:0000049">
    <property type="term" value="F:tRNA binding"/>
    <property type="evidence" value="ECO:0007669"/>
    <property type="project" value="TreeGrafter"/>
</dbReference>
<dbReference type="GO" id="GO:0002098">
    <property type="term" value="P:tRNA wobble uridine modification"/>
    <property type="evidence" value="ECO:0007669"/>
    <property type="project" value="TreeGrafter"/>
</dbReference>
<dbReference type="VEuPathDB" id="GiardiaDB:GMRT_14896"/>
<dbReference type="InterPro" id="IPR013216">
    <property type="entry name" value="Methyltransf_11"/>
</dbReference>
<evidence type="ECO:0000256" key="2">
    <source>
        <dbReference type="ARBA" id="ARBA00022679"/>
    </source>
</evidence>
<dbReference type="SUPFAM" id="SSF53335">
    <property type="entry name" value="S-adenosyl-L-methionine-dependent methyltransferases"/>
    <property type="match status" value="1"/>
</dbReference>
<dbReference type="GO" id="GO:0030488">
    <property type="term" value="P:tRNA methylation"/>
    <property type="evidence" value="ECO:0007669"/>
    <property type="project" value="TreeGrafter"/>
</dbReference>
<dbReference type="CDD" id="cd02440">
    <property type="entry name" value="AdoMet_MTases"/>
    <property type="match status" value="1"/>
</dbReference>
<dbReference type="EMBL" id="VDLU01000004">
    <property type="protein sequence ID" value="TNJ27003.1"/>
    <property type="molecule type" value="Genomic_DNA"/>
</dbReference>
<keyword evidence="2 4" id="KW-0808">Transferase</keyword>
<keyword evidence="1 4" id="KW-0489">Methyltransferase</keyword>
<gene>
    <name evidence="4" type="ORF">GMRT_14896</name>
</gene>
<dbReference type="Pfam" id="PF08241">
    <property type="entry name" value="Methyltransf_11"/>
    <property type="match status" value="1"/>
</dbReference>
<dbReference type="OrthoDB" id="271595at2759"/>
<keyword evidence="5" id="KW-1185">Reference proteome</keyword>
<dbReference type="GO" id="GO:0005634">
    <property type="term" value="C:nucleus"/>
    <property type="evidence" value="ECO:0007669"/>
    <property type="project" value="TreeGrafter"/>
</dbReference>
<dbReference type="InterPro" id="IPR029063">
    <property type="entry name" value="SAM-dependent_MTases_sf"/>
</dbReference>
<comment type="caution">
    <text evidence="4">The sequence shown here is derived from an EMBL/GenBank/DDBJ whole genome shotgun (WGS) entry which is preliminary data.</text>
</comment>
<dbReference type="GO" id="GO:0005737">
    <property type="term" value="C:cytoplasm"/>
    <property type="evidence" value="ECO:0007669"/>
    <property type="project" value="TreeGrafter"/>
</dbReference>
<protein>
    <submittedName>
        <fullName evidence="4">Putative Methyltransferase</fullName>
    </submittedName>
</protein>
<dbReference type="PANTHER" id="PTHR13069">
    <property type="entry name" value="ALKYLATED DNA REPAIR PROTEIN ALKB HOMOLOG 8"/>
    <property type="match status" value="1"/>
</dbReference>
<dbReference type="InterPro" id="IPR051422">
    <property type="entry name" value="AlkB_tRNA_MeTrf/Diox"/>
</dbReference>
<dbReference type="AlphaFoldDB" id="A0A4Z1SZB8"/>
<dbReference type="Gene3D" id="3.40.50.150">
    <property type="entry name" value="Vaccinia Virus protein VP39"/>
    <property type="match status" value="1"/>
</dbReference>
<reference evidence="4 5" key="1">
    <citation type="submission" date="2019-05" db="EMBL/GenBank/DDBJ databases">
        <title>The compact genome of Giardia muris reveals important steps in the evolution of intestinal protozoan parasites.</title>
        <authorList>
            <person name="Xu F."/>
            <person name="Jimenez-Gonzalez A."/>
            <person name="Einarsson E."/>
            <person name="Astvaldsson A."/>
            <person name="Peirasmaki D."/>
            <person name="Eckmann L."/>
            <person name="Andersson J.O."/>
            <person name="Svard S.G."/>
            <person name="Jerlstrom-Hultqvist J."/>
        </authorList>
    </citation>
    <scope>NUCLEOTIDE SEQUENCE [LARGE SCALE GENOMIC DNA]</scope>
    <source>
        <strain evidence="4 5">Roberts-Thomson</strain>
    </source>
</reference>
<evidence type="ECO:0000259" key="3">
    <source>
        <dbReference type="Pfam" id="PF08241"/>
    </source>
</evidence>
<dbReference type="GO" id="GO:0008757">
    <property type="term" value="F:S-adenosylmethionine-dependent methyltransferase activity"/>
    <property type="evidence" value="ECO:0007669"/>
    <property type="project" value="InterPro"/>
</dbReference>
<name>A0A4Z1SZB8_GIAMU</name>
<sequence>MQPALAVAQPAPPPEDPVEYEAAYVHAIYRTAARHFSHTRSRPWPIVSCFCKSVKATDVFLDCGCGNGRNMGLTPAVELGFDYSIELCDCARSLASHLTIVQADALQIPCRTAVVDSAICIAVIHHFSTRDRRISAFRELWRVLVPGGKALVTLWAREQGGRELPSDALVPWRSDPSNPVHQISIQEEPDVKGLGLRTIPRYYHMYTEREAREDAERGGFLVEECIDDAGNWALILRRGKNGGDAEAPVHRGR</sequence>
<evidence type="ECO:0000313" key="5">
    <source>
        <dbReference type="Proteomes" id="UP000315496"/>
    </source>
</evidence>
<evidence type="ECO:0000313" key="4">
    <source>
        <dbReference type="EMBL" id="TNJ27003.1"/>
    </source>
</evidence>
<evidence type="ECO:0000256" key="1">
    <source>
        <dbReference type="ARBA" id="ARBA00022603"/>
    </source>
</evidence>
<dbReference type="PANTHER" id="PTHR13069:SF21">
    <property type="entry name" value="ALKYLATED DNA REPAIR PROTEIN ALKB HOMOLOG 8"/>
    <property type="match status" value="1"/>
</dbReference>